<dbReference type="SUPFAM" id="SSF50978">
    <property type="entry name" value="WD40 repeat-like"/>
    <property type="match status" value="1"/>
</dbReference>
<evidence type="ECO:0000313" key="3">
    <source>
        <dbReference type="Proteomes" id="UP000663829"/>
    </source>
</evidence>
<dbReference type="Proteomes" id="UP000663829">
    <property type="component" value="Unassembled WGS sequence"/>
</dbReference>
<name>A0A815S3E0_9BILA</name>
<dbReference type="OrthoDB" id="10046690at2759"/>
<comment type="caution">
    <text evidence="1">The sequence shown here is derived from an EMBL/GenBank/DDBJ whole genome shotgun (WGS) entry which is preliminary data.</text>
</comment>
<dbReference type="AlphaFoldDB" id="A0A815S3E0"/>
<dbReference type="EMBL" id="CAJOBC010086866">
    <property type="protein sequence ID" value="CAF4349382.1"/>
    <property type="molecule type" value="Genomic_DNA"/>
</dbReference>
<accession>A0A815S3E0</accession>
<dbReference type="Proteomes" id="UP000681722">
    <property type="component" value="Unassembled WGS sequence"/>
</dbReference>
<proteinExistence type="predicted"/>
<reference evidence="1" key="1">
    <citation type="submission" date="2021-02" db="EMBL/GenBank/DDBJ databases">
        <authorList>
            <person name="Nowell W R."/>
        </authorList>
    </citation>
    <scope>NUCLEOTIDE SEQUENCE</scope>
</reference>
<evidence type="ECO:0000313" key="2">
    <source>
        <dbReference type="EMBL" id="CAF4349382.1"/>
    </source>
</evidence>
<protein>
    <submittedName>
        <fullName evidence="1">Uncharacterized protein</fullName>
    </submittedName>
</protein>
<organism evidence="1 3">
    <name type="scientific">Didymodactylos carnosus</name>
    <dbReference type="NCBI Taxonomy" id="1234261"/>
    <lineage>
        <taxon>Eukaryota</taxon>
        <taxon>Metazoa</taxon>
        <taxon>Spiralia</taxon>
        <taxon>Gnathifera</taxon>
        <taxon>Rotifera</taxon>
        <taxon>Eurotatoria</taxon>
        <taxon>Bdelloidea</taxon>
        <taxon>Philodinida</taxon>
        <taxon>Philodinidae</taxon>
        <taxon>Didymodactylos</taxon>
    </lineage>
</organism>
<dbReference type="InterPro" id="IPR036322">
    <property type="entry name" value="WD40_repeat_dom_sf"/>
</dbReference>
<keyword evidence="3" id="KW-1185">Reference proteome</keyword>
<sequence length="206" mass="23808">MKSTSRLHQRNRASKVKEIQAMDEHLLLLYDNKELVLWNNEEFICLDKNSLLYTVNQDQNRLVTLSTAAAANDSVLLLYDIKQKLKGSIRLQTEQKCDLLCLNDHGDYLFVIDREKCVLSVYSVENGKLVEQLYIENLMKTIDTKATDDKLVLSVNNELMVLELKKARLLENNNDETIGKNLCEMIKPDDWLCADPDDQQWTISEV</sequence>
<evidence type="ECO:0000313" key="1">
    <source>
        <dbReference type="EMBL" id="CAF1485194.1"/>
    </source>
</evidence>
<gene>
    <name evidence="1" type="ORF">GPM918_LOCUS36009</name>
    <name evidence="2" type="ORF">SRO942_LOCUS36736</name>
</gene>
<dbReference type="EMBL" id="CAJNOQ010021380">
    <property type="protein sequence ID" value="CAF1485194.1"/>
    <property type="molecule type" value="Genomic_DNA"/>
</dbReference>